<dbReference type="AlphaFoldDB" id="A0A285NYT4"/>
<gene>
    <name evidence="1" type="ORF">SAMN05421503_2514</name>
</gene>
<name>A0A285NYT4_9BACI</name>
<sequence length="46" mass="5306">MIYLLGFIAIACVIGCFAVWMKMVKQDEQKFSNESEKLTQSYKQAN</sequence>
<evidence type="ECO:0000313" key="1">
    <source>
        <dbReference type="EMBL" id="SNZ14609.1"/>
    </source>
</evidence>
<evidence type="ECO:0000313" key="2">
    <source>
        <dbReference type="Proteomes" id="UP000219356"/>
    </source>
</evidence>
<dbReference type="Proteomes" id="UP000219356">
    <property type="component" value="Unassembled WGS sequence"/>
</dbReference>
<reference evidence="2" key="1">
    <citation type="submission" date="2017-09" db="EMBL/GenBank/DDBJ databases">
        <authorList>
            <person name="Varghese N."/>
            <person name="Submissions S."/>
        </authorList>
    </citation>
    <scope>NUCLEOTIDE SEQUENCE [LARGE SCALE GENOMIC DNA]</scope>
    <source>
        <strain evidence="2">CGMCC 1.8913</strain>
    </source>
</reference>
<dbReference type="RefSeq" id="WP_179637026.1">
    <property type="nucleotide sequence ID" value="NZ_OBEK01000003.1"/>
</dbReference>
<proteinExistence type="predicted"/>
<dbReference type="EMBL" id="OBEK01000003">
    <property type="protein sequence ID" value="SNZ14609.1"/>
    <property type="molecule type" value="Genomic_DNA"/>
</dbReference>
<accession>A0A285NYT4</accession>
<organism evidence="1 2">
    <name type="scientific">Terribacillus aidingensis</name>
    <dbReference type="NCBI Taxonomy" id="586416"/>
    <lineage>
        <taxon>Bacteria</taxon>
        <taxon>Bacillati</taxon>
        <taxon>Bacillota</taxon>
        <taxon>Bacilli</taxon>
        <taxon>Bacillales</taxon>
        <taxon>Bacillaceae</taxon>
        <taxon>Terribacillus</taxon>
    </lineage>
</organism>
<keyword evidence="2" id="KW-1185">Reference proteome</keyword>
<protein>
    <submittedName>
        <fullName evidence="1">Uncharacterized protein</fullName>
    </submittedName>
</protein>